<gene>
    <name evidence="10" type="primary">LOC116565149</name>
</gene>
<dbReference type="Gene3D" id="3.40.50.300">
    <property type="entry name" value="P-loop containing nucleotide triphosphate hydrolases"/>
    <property type="match status" value="2"/>
</dbReference>
<dbReference type="InterPro" id="IPR001650">
    <property type="entry name" value="Helicase_C-like"/>
</dbReference>
<evidence type="ECO:0000259" key="8">
    <source>
        <dbReference type="PROSITE" id="PS51194"/>
    </source>
</evidence>
<keyword evidence="9" id="KW-1185">Reference proteome</keyword>
<dbReference type="Pfam" id="PF26076">
    <property type="entry name" value="WHD_DDX60"/>
    <property type="match status" value="1"/>
</dbReference>
<evidence type="ECO:0000256" key="1">
    <source>
        <dbReference type="ARBA" id="ARBA00008708"/>
    </source>
</evidence>
<dbReference type="Pfam" id="PF00270">
    <property type="entry name" value="DEAD"/>
    <property type="match status" value="1"/>
</dbReference>
<accession>A0A6J3JI33</accession>
<sequence length="1735" mass="200727">MEGHVFKEFSKKMSQLIMDEMPKADYSSLFNDFVESEFFLIDGDSLLITCICEISFKPGQNLHFFYLVERYLVDLISKGGQFTVVFFKDAEYAYFNFPELLSLRTALILHLQNNTTIDVQTTFSGCLSEEWESFLEEGYPYFLIVADEGLNDVQTDLFNFLIIHSWARKVNVVLSSGQESDVLRLYAYLLPSMYRHQIFLQMHKQKIEVAYVTLLNQLERYKVSALAPLFGSLEWNDMMEEAHETISLLTQIWPEGSDIRRVFCVTSCSLSLRMYHRFLEKRNLRGFHQDDQIRTAPECSSKQERRRRHVISTSPSEVKSNGLTLQEMEDLCKLHCLTVVLLLHLPLSQRACARFITSHWAEDTKPLLKMKKWCEYFVLRNIHIFEFWNLNLIHLSDLSDELLLKNIAFYYENENIKGLHLNLGDTIMKDYEYLWNTISKVVRDFEVGQPFPLRTTKFCFLQKTLSPIKDSSSEMVPNLGFIPMSSSLVDQFAGDILKDLPFLKSDDPIVTSLVKQREFDELVHWHSHKPLSDDYDRTKSQFDEKSRDPRALKSLQKYHVFQRFYGNSLEMVSSKVIVTQTIKSKKDFSGPKSKKAHETKADIIARENKKRLFAKEEQKEEQKWNSLSFSIEEEMKANLHSGIKKLEDFLKSCKSSSVKFRVEMVGLTACLKAWKEHCRSEEGKTTKDLSVAVQMMKRIHSLMEKYSELLQEDDRQLIARCLKYLGFDELASSLHPTQDAENDIKAKKRSKYSVGMGPARFQLQYMGHYLIRDERKDPDPRVQDFIPDTWQRELLDVVDKNESAVIVAPTSSGKTYASYYCMEKVLRESDDGVVVYVAPTKALVNQVAATVQNRFTKNLPSGEALCGVFTREYRHDALNCQVLITVPACFEILLLAPHRQNWVKKIRYVIFDEVHCLGGEIGAEIWEHLLVMIRCPFLALSATISNPEHLTEWLQSVKRYWKEEDKVIENTVTSKRHVGRHPGFPKDHLQVKQSYKVRLVLYGERYNDLEKHVCSIKDDDIHFDHFHPCAALTTDHIERYGFPPDLSLSPRESIQLYDTMFQIWESWPRAQELCPENFIHFNNKLVIKKMDARKYEESLKTELTSWIKNGNIEEARMVLKTLSPKADFSPENMITMFPLLVEKLRKMEKLPALFFLFKLGAVENTAKSVSTFLEEKQEKKRPPKADKEAHVMANRLRKVKKSLEKQKIIDEKSQKKTRNVDQSLIHEAEHDNLLKSLEKNLEIPQDCTYADRKAVDTETLQKVFNRVKSARKGEELKALAERGIGYHHSAMNFKEKQLVEILFRKGFLRVVTATGTLALGINMPCRSVVFAQNSVYLDALNYRQMSGRAGRRGQDLMGDVYFFDIPFPKIGKLIKSNVPELRGQFPLSITLVLRLMLLASKGDDPEDAKAKVLSVLKHSLLSFKQPRAMDMLKLYFLFSLQLLVKEGFLDQEGNPMGFAGLVSHLHYHEPSNLVFVSFLVSGLFHDLCQPTRKGSKHFSQDVMENLMLVLAHLFGRRYFPPKFQDAKYEFYQSKVFLDDLPEDFSDALDEYNRKIMEDFSTFLQIVSKLADMNQEYQLPLSKIKFTGKECEDSQLVSHLMSCKEGRVAISPFVCLSGNFDGDLLQLETPNHVTLGTIGVNRSQAPVLLSQRFDNRGRKMSLNAYALDFYKHGSLLGLVQDNRMNEGEAYYLLKDFALTLKSISVSLRELCENEDDNVVLAFEQLSTTFWEKFSNV</sequence>
<dbReference type="PANTHER" id="PTHR44533:SF3">
    <property type="entry name" value="ATP-DEPENDENT RNA HELICASE DDX60-RELATED"/>
    <property type="match status" value="1"/>
</dbReference>
<keyword evidence="5 10" id="KW-0347">Helicase</keyword>
<evidence type="ECO:0000256" key="3">
    <source>
        <dbReference type="ARBA" id="ARBA00022741"/>
    </source>
</evidence>
<keyword evidence="6" id="KW-0067">ATP-binding</keyword>
<dbReference type="GO" id="GO:0003727">
    <property type="term" value="F:single-stranded RNA binding"/>
    <property type="evidence" value="ECO:0007669"/>
    <property type="project" value="TreeGrafter"/>
</dbReference>
<dbReference type="GO" id="GO:0005524">
    <property type="term" value="F:ATP binding"/>
    <property type="evidence" value="ECO:0007669"/>
    <property type="project" value="UniProtKB-KW"/>
</dbReference>
<keyword evidence="4" id="KW-0378">Hydrolase</keyword>
<dbReference type="RefSeq" id="XP_032154502.1">
    <property type="nucleotide sequence ID" value="XM_032298611.1"/>
</dbReference>
<dbReference type="SUPFAM" id="SSF52540">
    <property type="entry name" value="P-loop containing nucleoside triphosphate hydrolases"/>
    <property type="match status" value="1"/>
</dbReference>
<evidence type="ECO:0000259" key="7">
    <source>
        <dbReference type="PROSITE" id="PS51192"/>
    </source>
</evidence>
<keyword evidence="3" id="KW-0547">Nucleotide-binding</keyword>
<dbReference type="InterPro" id="IPR052431">
    <property type="entry name" value="SKI2_subfamily_helicases"/>
</dbReference>
<dbReference type="GO" id="GO:0016787">
    <property type="term" value="F:hydrolase activity"/>
    <property type="evidence" value="ECO:0007669"/>
    <property type="project" value="UniProtKB-KW"/>
</dbReference>
<feature type="domain" description="Helicase C-terminal" evidence="8">
    <location>
        <begin position="1229"/>
        <end position="1393"/>
    </location>
</feature>
<dbReference type="InterPro" id="IPR027417">
    <property type="entry name" value="P-loop_NTPase"/>
</dbReference>
<dbReference type="CDD" id="cd18025">
    <property type="entry name" value="DEXHc_DDX60"/>
    <property type="match status" value="1"/>
</dbReference>
<evidence type="ECO:0000256" key="2">
    <source>
        <dbReference type="ARBA" id="ARBA00012552"/>
    </source>
</evidence>
<dbReference type="PANTHER" id="PTHR44533">
    <property type="entry name" value="DEAD/H RNA HELICASE, PUTATIVE-RELATED"/>
    <property type="match status" value="1"/>
</dbReference>
<dbReference type="Pfam" id="PF23002">
    <property type="entry name" value="PIN-like_DDX60"/>
    <property type="match status" value="1"/>
</dbReference>
<dbReference type="InterPro" id="IPR059032">
    <property type="entry name" value="WHD_DDX60"/>
</dbReference>
<dbReference type="PROSITE" id="PS51192">
    <property type="entry name" value="HELICASE_ATP_BIND_1"/>
    <property type="match status" value="1"/>
</dbReference>
<dbReference type="InterPro" id="IPR055124">
    <property type="entry name" value="PIN-like_DDX60"/>
</dbReference>
<evidence type="ECO:0000313" key="10">
    <source>
        <dbReference type="RefSeq" id="XP_032154502.1"/>
    </source>
</evidence>
<dbReference type="GO" id="GO:0003724">
    <property type="term" value="F:RNA helicase activity"/>
    <property type="evidence" value="ECO:0007669"/>
    <property type="project" value="UniProtKB-EC"/>
</dbReference>
<name>A0A6J3JI33_SAPAP</name>
<dbReference type="InterPro" id="IPR011545">
    <property type="entry name" value="DEAD/DEAH_box_helicase_dom"/>
</dbReference>
<dbReference type="SMART" id="SM00487">
    <property type="entry name" value="DEXDc"/>
    <property type="match status" value="1"/>
</dbReference>
<reference evidence="10" key="1">
    <citation type="submission" date="2025-08" db="UniProtKB">
        <authorList>
            <consortium name="RefSeq"/>
        </authorList>
    </citation>
    <scope>IDENTIFICATION</scope>
    <source>
        <tissue evidence="10">Blood</tissue>
    </source>
</reference>
<organism evidence="9 10">
    <name type="scientific">Sapajus apella</name>
    <name type="common">Brown-capped capuchin</name>
    <name type="synonym">Cebus apella</name>
    <dbReference type="NCBI Taxonomy" id="9515"/>
    <lineage>
        <taxon>Eukaryota</taxon>
        <taxon>Metazoa</taxon>
        <taxon>Chordata</taxon>
        <taxon>Craniata</taxon>
        <taxon>Vertebrata</taxon>
        <taxon>Euteleostomi</taxon>
        <taxon>Mammalia</taxon>
        <taxon>Eutheria</taxon>
        <taxon>Euarchontoglires</taxon>
        <taxon>Primates</taxon>
        <taxon>Haplorrhini</taxon>
        <taxon>Platyrrhini</taxon>
        <taxon>Cebidae</taxon>
        <taxon>Cebinae</taxon>
        <taxon>Sapajus</taxon>
    </lineage>
</organism>
<dbReference type="Proteomes" id="UP000504640">
    <property type="component" value="Unplaced"/>
</dbReference>
<evidence type="ECO:0000313" key="9">
    <source>
        <dbReference type="Proteomes" id="UP000504640"/>
    </source>
</evidence>
<dbReference type="EC" id="3.6.4.13" evidence="2"/>
<dbReference type="Pfam" id="PF26167">
    <property type="entry name" value="TPR_DDX60"/>
    <property type="match status" value="1"/>
</dbReference>
<dbReference type="InterPro" id="IPR014001">
    <property type="entry name" value="Helicase_ATP-bd"/>
</dbReference>
<dbReference type="PROSITE" id="PS51194">
    <property type="entry name" value="HELICASE_CTER"/>
    <property type="match status" value="1"/>
</dbReference>
<proteinExistence type="inferred from homology"/>
<dbReference type="SMART" id="SM00490">
    <property type="entry name" value="HELICc"/>
    <property type="match status" value="1"/>
</dbReference>
<dbReference type="GO" id="GO:0051607">
    <property type="term" value="P:defense response to virus"/>
    <property type="evidence" value="ECO:0007669"/>
    <property type="project" value="TreeGrafter"/>
</dbReference>
<comment type="similarity">
    <text evidence="1">Belongs to the helicase family.</text>
</comment>
<dbReference type="GO" id="GO:0003725">
    <property type="term" value="F:double-stranded RNA binding"/>
    <property type="evidence" value="ECO:0007669"/>
    <property type="project" value="TreeGrafter"/>
</dbReference>
<evidence type="ECO:0000256" key="5">
    <source>
        <dbReference type="ARBA" id="ARBA00022806"/>
    </source>
</evidence>
<feature type="domain" description="Helicase ATP-binding" evidence="7">
    <location>
        <begin position="795"/>
        <end position="962"/>
    </location>
</feature>
<dbReference type="CDD" id="cd18795">
    <property type="entry name" value="SF2_C_Ski2"/>
    <property type="match status" value="1"/>
</dbReference>
<protein>
    <recommendedName>
        <fullName evidence="2">RNA helicase</fullName>
        <ecNumber evidence="2">3.6.4.13</ecNumber>
    </recommendedName>
</protein>
<evidence type="ECO:0000256" key="4">
    <source>
        <dbReference type="ARBA" id="ARBA00022801"/>
    </source>
</evidence>
<dbReference type="Pfam" id="PF00271">
    <property type="entry name" value="Helicase_C"/>
    <property type="match status" value="1"/>
</dbReference>
<dbReference type="GO" id="GO:0005737">
    <property type="term" value="C:cytoplasm"/>
    <property type="evidence" value="ECO:0007669"/>
    <property type="project" value="TreeGrafter"/>
</dbReference>
<dbReference type="FunFam" id="3.40.50.300:FF:001039">
    <property type="entry name" value="ATP-dependent RNA helicase DDX60"/>
    <property type="match status" value="1"/>
</dbReference>
<dbReference type="GeneID" id="116565149"/>
<evidence type="ECO:0000256" key="6">
    <source>
        <dbReference type="ARBA" id="ARBA00022840"/>
    </source>
</evidence>